<evidence type="ECO:0000313" key="2">
    <source>
        <dbReference type="EMBL" id="CAI0474954.1"/>
    </source>
</evidence>
<dbReference type="PANTHER" id="PTHR34126">
    <property type="entry name" value="PEROXISOME BIOGENESIS PROTEIN 22"/>
    <property type="match status" value="1"/>
</dbReference>
<evidence type="ECO:0000256" key="1">
    <source>
        <dbReference type="SAM" id="Phobius"/>
    </source>
</evidence>
<dbReference type="GO" id="GO:0007031">
    <property type="term" value="P:peroxisome organization"/>
    <property type="evidence" value="ECO:0007669"/>
    <property type="project" value="InterPro"/>
</dbReference>
<evidence type="ECO:0008006" key="4">
    <source>
        <dbReference type="Google" id="ProtNLM"/>
    </source>
</evidence>
<gene>
    <name evidence="2" type="ORF">LITE_LOCUS40265</name>
</gene>
<keyword evidence="1" id="KW-1133">Transmembrane helix</keyword>
<accession>A0AAV0PUS1</accession>
<organism evidence="2 3">
    <name type="scientific">Linum tenue</name>
    <dbReference type="NCBI Taxonomy" id="586396"/>
    <lineage>
        <taxon>Eukaryota</taxon>
        <taxon>Viridiplantae</taxon>
        <taxon>Streptophyta</taxon>
        <taxon>Embryophyta</taxon>
        <taxon>Tracheophyta</taxon>
        <taxon>Spermatophyta</taxon>
        <taxon>Magnoliopsida</taxon>
        <taxon>eudicotyledons</taxon>
        <taxon>Gunneridae</taxon>
        <taxon>Pentapetalae</taxon>
        <taxon>rosids</taxon>
        <taxon>fabids</taxon>
        <taxon>Malpighiales</taxon>
        <taxon>Linaceae</taxon>
        <taxon>Linum</taxon>
    </lineage>
</organism>
<dbReference type="AlphaFoldDB" id="A0AAV0PUS1"/>
<keyword evidence="1" id="KW-0812">Transmembrane</keyword>
<comment type="caution">
    <text evidence="2">The sequence shown here is derived from an EMBL/GenBank/DDBJ whole genome shotgun (WGS) entry which is preliminary data.</text>
</comment>
<protein>
    <recommendedName>
        <fullName evidence="4">Peroxisome biogenesis protein 22</fullName>
    </recommendedName>
</protein>
<keyword evidence="3" id="KW-1185">Reference proteome</keyword>
<evidence type="ECO:0000313" key="3">
    <source>
        <dbReference type="Proteomes" id="UP001154282"/>
    </source>
</evidence>
<dbReference type="PANTHER" id="PTHR34126:SF1">
    <property type="entry name" value="PEROXISOME BIOGENESIS PROTEIN 22"/>
    <property type="match status" value="1"/>
</dbReference>
<proteinExistence type="predicted"/>
<reference evidence="2" key="1">
    <citation type="submission" date="2022-08" db="EMBL/GenBank/DDBJ databases">
        <authorList>
            <person name="Gutierrez-Valencia J."/>
        </authorList>
    </citation>
    <scope>NUCLEOTIDE SEQUENCE</scope>
</reference>
<feature type="transmembrane region" description="Helical" evidence="1">
    <location>
        <begin position="12"/>
        <end position="33"/>
    </location>
</feature>
<dbReference type="Proteomes" id="UP001154282">
    <property type="component" value="Unassembled WGS sequence"/>
</dbReference>
<dbReference type="EMBL" id="CAMGYJ010000009">
    <property type="protein sequence ID" value="CAI0474954.1"/>
    <property type="molecule type" value="Genomic_DNA"/>
</dbReference>
<dbReference type="Pfam" id="PF22978">
    <property type="entry name" value="HAD_Pex22"/>
    <property type="match status" value="1"/>
</dbReference>
<name>A0AAV0PUS1_9ROSI</name>
<dbReference type="InterPro" id="IPR037485">
    <property type="entry name" value="PEX22"/>
</dbReference>
<sequence length="244" mass="27130">MSIFNSISPRNLGSWSVGAIVGLAAVVFSWRFLRSRSRPKRSIPQPATINYSVEVKSPFPSTARLLSLSEALRAQNNGLEFFQSFNQTLGQAVRRKLRGKKVTCRLLGVILEENTPQELKNQATVRSSVLEVLSKITQICDLYLVEEVLDEESEQKVLAALGNAGAFRSGGLVKDKVHFCSAETSFTSFVRQREPNWHIDSNAEIVAELARFINYGLHVSPTKLEQSPRNVVSSSSLEQFFGLV</sequence>
<keyword evidence="1" id="KW-0472">Membrane</keyword>